<name>A0A2P9HFV6_9HYPH</name>
<accession>A0A2P9HFV6</accession>
<evidence type="ECO:0000313" key="2">
    <source>
        <dbReference type="Proteomes" id="UP000246073"/>
    </source>
</evidence>
<dbReference type="AlphaFoldDB" id="A0A2P9HFV6"/>
<dbReference type="EMBL" id="OOFM01000004">
    <property type="protein sequence ID" value="SPL62985.1"/>
    <property type="molecule type" value="Genomic_DNA"/>
</dbReference>
<proteinExistence type="predicted"/>
<reference evidence="2" key="1">
    <citation type="submission" date="2017-12" db="EMBL/GenBank/DDBJ databases">
        <authorList>
            <person name="Diaz M."/>
        </authorList>
    </citation>
    <scope>NUCLEOTIDE SEQUENCE [LARGE SCALE GENOMIC DNA]</scope>
    <source>
        <strain evidence="2">FI11154</strain>
    </source>
</reference>
<organism evidence="1 2">
    <name type="scientific">Ochrobactrum soli</name>
    <dbReference type="NCBI Taxonomy" id="2448455"/>
    <lineage>
        <taxon>Bacteria</taxon>
        <taxon>Pseudomonadati</taxon>
        <taxon>Pseudomonadota</taxon>
        <taxon>Alphaproteobacteria</taxon>
        <taxon>Hyphomicrobiales</taxon>
        <taxon>Brucellaceae</taxon>
        <taxon>Brucella/Ochrobactrum group</taxon>
        <taxon>Ochrobactrum</taxon>
    </lineage>
</organism>
<gene>
    <name evidence="1" type="ORF">OHAE_2917</name>
</gene>
<protein>
    <submittedName>
        <fullName evidence="1">Uncharacterized protein</fullName>
    </submittedName>
</protein>
<sequence length="62" mass="7286">MHDRTFSGRFRLNVHDCSPMAFPKMAFAKLNERLTLACQSVRFMKADTPGHSQFWYGNQCFR</sequence>
<evidence type="ECO:0000313" key="1">
    <source>
        <dbReference type="EMBL" id="SPL62985.1"/>
    </source>
</evidence>
<dbReference type="Proteomes" id="UP000246073">
    <property type="component" value="Unassembled WGS sequence"/>
</dbReference>